<evidence type="ECO:0000256" key="5">
    <source>
        <dbReference type="ARBA" id="ARBA00022553"/>
    </source>
</evidence>
<feature type="transmembrane region" description="Helical" evidence="17">
    <location>
        <begin position="688"/>
        <end position="706"/>
    </location>
</feature>
<gene>
    <name evidence="19" type="ORF">HHUSO_G20383</name>
</gene>
<dbReference type="Pfam" id="PF17736">
    <property type="entry name" value="Ig_C17orf99"/>
    <property type="match status" value="1"/>
</dbReference>
<keyword evidence="10" id="KW-0965">Cell junction</keyword>
<dbReference type="SMART" id="SM00409">
    <property type="entry name" value="IG"/>
    <property type="match status" value="5"/>
</dbReference>
<dbReference type="InterPro" id="IPR003599">
    <property type="entry name" value="Ig_sub"/>
</dbReference>
<dbReference type="InterPro" id="IPR040878">
    <property type="entry name" value="IL-40-like_Ig"/>
</dbReference>
<dbReference type="InterPro" id="IPR013783">
    <property type="entry name" value="Ig-like_fold"/>
</dbReference>
<evidence type="ECO:0000256" key="8">
    <source>
        <dbReference type="ARBA" id="ARBA00022737"/>
    </source>
</evidence>
<feature type="domain" description="Ig-like" evidence="18">
    <location>
        <begin position="593"/>
        <end position="676"/>
    </location>
</feature>
<keyword evidence="9" id="KW-0130">Cell adhesion</keyword>
<keyword evidence="4" id="KW-1003">Cell membrane</keyword>
<keyword evidence="20" id="KW-1185">Reference proteome</keyword>
<feature type="domain" description="Ig-like" evidence="18">
    <location>
        <begin position="314"/>
        <end position="396"/>
    </location>
</feature>
<accession>A0ABR0YZW9</accession>
<dbReference type="PROSITE" id="PS50835">
    <property type="entry name" value="IG_LIKE"/>
    <property type="match status" value="5"/>
</dbReference>
<keyword evidence="15" id="KW-0393">Immunoglobulin domain</keyword>
<protein>
    <recommendedName>
        <fullName evidence="16">Platelet endothelial cell adhesion molecule</fullName>
    </recommendedName>
</protein>
<evidence type="ECO:0000256" key="14">
    <source>
        <dbReference type="ARBA" id="ARBA00023180"/>
    </source>
</evidence>
<evidence type="ECO:0000313" key="19">
    <source>
        <dbReference type="EMBL" id="KAK6478128.1"/>
    </source>
</evidence>
<dbReference type="InterPro" id="IPR050488">
    <property type="entry name" value="Ig_Fc_receptor"/>
</dbReference>
<feature type="domain" description="Ig-like" evidence="18">
    <location>
        <begin position="499"/>
        <end position="585"/>
    </location>
</feature>
<dbReference type="Pfam" id="PF13895">
    <property type="entry name" value="Ig_2"/>
    <property type="match status" value="2"/>
</dbReference>
<evidence type="ECO:0000256" key="2">
    <source>
        <dbReference type="ARBA" id="ARBA00004282"/>
    </source>
</evidence>
<keyword evidence="7" id="KW-0732">Signal</keyword>
<keyword evidence="14" id="KW-0325">Glycoprotein</keyword>
<dbReference type="PANTHER" id="PTHR11481">
    <property type="entry name" value="IMMUNOGLOBULIN FC RECEPTOR"/>
    <property type="match status" value="1"/>
</dbReference>
<evidence type="ECO:0000256" key="6">
    <source>
        <dbReference type="ARBA" id="ARBA00022692"/>
    </source>
</evidence>
<evidence type="ECO:0000256" key="9">
    <source>
        <dbReference type="ARBA" id="ARBA00022889"/>
    </source>
</evidence>
<evidence type="ECO:0000256" key="7">
    <source>
        <dbReference type="ARBA" id="ARBA00022729"/>
    </source>
</evidence>
<keyword evidence="13" id="KW-1015">Disulfide bond</keyword>
<comment type="subcellular location">
    <subcellularLocation>
        <location evidence="2">Cell junction</location>
    </subcellularLocation>
    <subcellularLocation>
        <location evidence="1">Cell membrane</location>
        <topology evidence="1">Single-pass type I membrane protein</topology>
    </subcellularLocation>
    <subcellularLocation>
        <location evidence="3">Membrane raft</location>
    </subcellularLocation>
</comment>
<evidence type="ECO:0000256" key="10">
    <source>
        <dbReference type="ARBA" id="ARBA00022949"/>
    </source>
</evidence>
<dbReference type="SMART" id="SM00408">
    <property type="entry name" value="IGc2"/>
    <property type="match status" value="3"/>
</dbReference>
<keyword evidence="6 17" id="KW-0812">Transmembrane</keyword>
<dbReference type="PANTHER" id="PTHR11481:SF5">
    <property type="entry name" value="PLATELET ENDOTHELIAL CELL ADHESION MOLECULE"/>
    <property type="match status" value="1"/>
</dbReference>
<evidence type="ECO:0000256" key="11">
    <source>
        <dbReference type="ARBA" id="ARBA00022989"/>
    </source>
</evidence>
<dbReference type="Gene3D" id="2.60.40.10">
    <property type="entry name" value="Immunoglobulins"/>
    <property type="match status" value="5"/>
</dbReference>
<evidence type="ECO:0000256" key="3">
    <source>
        <dbReference type="ARBA" id="ARBA00004285"/>
    </source>
</evidence>
<keyword evidence="8" id="KW-0677">Repeat</keyword>
<evidence type="ECO:0000256" key="1">
    <source>
        <dbReference type="ARBA" id="ARBA00004251"/>
    </source>
</evidence>
<proteinExistence type="predicted"/>
<evidence type="ECO:0000259" key="18">
    <source>
        <dbReference type="PROSITE" id="PS50835"/>
    </source>
</evidence>
<name>A0ABR0YZW9_HUSHU</name>
<dbReference type="Proteomes" id="UP001369086">
    <property type="component" value="Unassembled WGS sequence"/>
</dbReference>
<feature type="domain" description="Ig-like" evidence="18">
    <location>
        <begin position="404"/>
        <end position="491"/>
    </location>
</feature>
<dbReference type="InterPro" id="IPR036179">
    <property type="entry name" value="Ig-like_dom_sf"/>
</dbReference>
<organism evidence="19 20">
    <name type="scientific">Huso huso</name>
    <name type="common">Beluga</name>
    <name type="synonym">Acipenser huso</name>
    <dbReference type="NCBI Taxonomy" id="61971"/>
    <lineage>
        <taxon>Eukaryota</taxon>
        <taxon>Metazoa</taxon>
        <taxon>Chordata</taxon>
        <taxon>Craniata</taxon>
        <taxon>Vertebrata</taxon>
        <taxon>Euteleostomi</taxon>
        <taxon>Actinopterygii</taxon>
        <taxon>Chondrostei</taxon>
        <taxon>Acipenseriformes</taxon>
        <taxon>Acipenseridae</taxon>
        <taxon>Huso</taxon>
    </lineage>
</organism>
<evidence type="ECO:0000256" key="12">
    <source>
        <dbReference type="ARBA" id="ARBA00023136"/>
    </source>
</evidence>
<evidence type="ECO:0000313" key="20">
    <source>
        <dbReference type="Proteomes" id="UP001369086"/>
    </source>
</evidence>
<keyword evidence="5" id="KW-0597">Phosphoprotein</keyword>
<comment type="caution">
    <text evidence="19">The sequence shown here is derived from an EMBL/GenBank/DDBJ whole genome shotgun (WGS) entry which is preliminary data.</text>
</comment>
<feature type="domain" description="Ig-like" evidence="18">
    <location>
        <begin position="114"/>
        <end position="204"/>
    </location>
</feature>
<evidence type="ECO:0000256" key="16">
    <source>
        <dbReference type="ARBA" id="ARBA00049765"/>
    </source>
</evidence>
<reference evidence="19 20" key="1">
    <citation type="submission" date="2021-05" db="EMBL/GenBank/DDBJ databases">
        <authorList>
            <person name="Zahm M."/>
            <person name="Klopp C."/>
            <person name="Cabau C."/>
            <person name="Kuhl H."/>
            <person name="Suciu R."/>
            <person name="Ciorpac M."/>
            <person name="Holostenco D."/>
            <person name="Gessner J."/>
            <person name="Wuertz S."/>
            <person name="Hohne C."/>
            <person name="Stock M."/>
            <person name="Gislard M."/>
            <person name="Lluch J."/>
            <person name="Milhes M."/>
            <person name="Lampietro C."/>
            <person name="Lopez Roques C."/>
            <person name="Donnadieu C."/>
            <person name="Du K."/>
            <person name="Schartl M."/>
            <person name="Guiguen Y."/>
        </authorList>
    </citation>
    <scope>NUCLEOTIDE SEQUENCE [LARGE SCALE GENOMIC DNA]</scope>
    <source>
        <strain evidence="19">Hh-F2</strain>
        <tissue evidence="19">Blood</tissue>
    </source>
</reference>
<dbReference type="InterPro" id="IPR003598">
    <property type="entry name" value="Ig_sub2"/>
</dbReference>
<sequence>MLHKEKWWSRLPQERAVTSWKISRLRVITSPPAFPLPVQPSAGIKLRTQAHPLPAPAQGVLVSGSDCKKSLCTGRDCALTAPRQCFTSRVLQTSITMNFYIVLALVSLNSVTINKVTLQIDPSSPVQSGRNVTLTCALDISIAEPSQSHPYQYTFYKEDQIVYTKNDTSDRLQYRITAARVFHSASYSCEVRAEGKRRESNPATLWVTGKWCLQQPVLTLNRNTIREGEEVTVRCAAPEELGSLIFNFYKNLSKGPVRKLTRAVNFAETTFNFEPEERTASFYCTFSVTTVPDAGASPPSAVRNVTISEILNNPIMDVKPAQNVTEGDTFEIICRADDSTSTANQQRIYLRKKKDILTHKTGRVNYTSTAHSQDSGDYECISDLHNVQRSTIKTLRVAELFSKPVLLAEHHEINEGGRLNVTCYSRYSTPQNLSTAPGLKYALLKDGTLKTAASVQSGYVNEKASAAEGGLYSCNVTAKGITKSSEQVLIKVYVLVTRPTLSVIGSSEVIAGKSARLKCHSEKGSPPITYVLLRGNQTVSILAVKQEVAVFNVTMSNTGSTQEYRCEAQNRGASSAKLSNAVRITVIVPVSVPTLVPAKGVVSEGENLTLICAVADATLPITFQFFRDEEEHPLHSTTTNSTTAIFTKLVGTEHNAGYSCKASNKAGTSRKSNRVSVTVTMSTWKRTLIILFCIVIILGVVVFCIVRYKLKLGKCAVWISFSARTDAVRNVFESELSNANTGSADQHGDVIAVREINGTEVGSVDVGCGEDSSDPDIEYTEVMHVEPDASRAPVMKGTDTVYSELQKSENSII</sequence>
<dbReference type="SUPFAM" id="SSF48726">
    <property type="entry name" value="Immunoglobulin"/>
    <property type="match status" value="4"/>
</dbReference>
<evidence type="ECO:0000256" key="15">
    <source>
        <dbReference type="ARBA" id="ARBA00023319"/>
    </source>
</evidence>
<evidence type="ECO:0000256" key="17">
    <source>
        <dbReference type="SAM" id="Phobius"/>
    </source>
</evidence>
<dbReference type="EMBL" id="JAHFZB010000019">
    <property type="protein sequence ID" value="KAK6478128.1"/>
    <property type="molecule type" value="Genomic_DNA"/>
</dbReference>
<keyword evidence="11 17" id="KW-1133">Transmembrane helix</keyword>
<dbReference type="InterPro" id="IPR007110">
    <property type="entry name" value="Ig-like_dom"/>
</dbReference>
<evidence type="ECO:0000256" key="4">
    <source>
        <dbReference type="ARBA" id="ARBA00022475"/>
    </source>
</evidence>
<keyword evidence="12 17" id="KW-0472">Membrane</keyword>
<evidence type="ECO:0000256" key="13">
    <source>
        <dbReference type="ARBA" id="ARBA00023157"/>
    </source>
</evidence>